<gene>
    <name evidence="4" type="primary">mkrn2os.2</name>
</gene>
<evidence type="ECO:0000259" key="2">
    <source>
        <dbReference type="Pfam" id="PF22795"/>
    </source>
</evidence>
<dbReference type="OrthoDB" id="10065749at2759"/>
<dbReference type="PANTHER" id="PTHR33963:SF2">
    <property type="entry name" value="MKRN2 OPPOSITE STRAND PROTEIN"/>
    <property type="match status" value="1"/>
</dbReference>
<proteinExistence type="predicted"/>
<feature type="domain" description="MKRN2 opposite strand protein-like C-terminal" evidence="1">
    <location>
        <begin position="44"/>
        <end position="200"/>
    </location>
</feature>
<dbReference type="InterPro" id="IPR053922">
    <property type="entry name" value="MKRN2OS-like_N"/>
</dbReference>
<dbReference type="CTD" id="100150803"/>
<dbReference type="KEGG" id="bspl:121201643"/>
<dbReference type="PANTHER" id="PTHR33963">
    <property type="entry name" value="MKRN2 OPPOSITE STRAND PROTEIN"/>
    <property type="match status" value="1"/>
</dbReference>
<evidence type="ECO:0000313" key="4">
    <source>
        <dbReference type="RefSeq" id="XP_029007783.1"/>
    </source>
</evidence>
<reference evidence="4" key="1">
    <citation type="submission" date="2025-08" db="UniProtKB">
        <authorList>
            <consortium name="RefSeq"/>
        </authorList>
    </citation>
    <scope>IDENTIFICATION</scope>
</reference>
<dbReference type="RefSeq" id="XP_029007783.1">
    <property type="nucleotide sequence ID" value="XM_029151950.3"/>
</dbReference>
<dbReference type="Proteomes" id="UP000515150">
    <property type="component" value="Chromosome 5"/>
</dbReference>
<dbReference type="AlphaFoldDB" id="A0A6P7MLW4"/>
<accession>A0A6P7MLW4</accession>
<dbReference type="InterPro" id="IPR032016">
    <property type="entry name" value="MKRN2OS-like"/>
</dbReference>
<evidence type="ECO:0000313" key="3">
    <source>
        <dbReference type="Proteomes" id="UP000515150"/>
    </source>
</evidence>
<sequence>MEQQVEHTVIRFNHCHKDIFCFSVPEQCPSCAEELRGSRLQEAPVSLPSPLTNAHKTSCCLVVAPAYNNQDTDFDGTSDLHTGISSTKGVVFNYTRGGVRKDHTGWERCVSVPLVRPDMFPLLAQWDQYLERFAEGPMWDPAWHRFDQDHHNCFSFCLCFINGVLAVEGRSPLTRETFTQTFILPKMRRVSKYTTLYQNIQKHQYYMVNRQDGSQEDTMGQPEAF</sequence>
<organism evidence="3 4">
    <name type="scientific">Betta splendens</name>
    <name type="common">Siamese fighting fish</name>
    <dbReference type="NCBI Taxonomy" id="158456"/>
    <lineage>
        <taxon>Eukaryota</taxon>
        <taxon>Metazoa</taxon>
        <taxon>Chordata</taxon>
        <taxon>Craniata</taxon>
        <taxon>Vertebrata</taxon>
        <taxon>Euteleostomi</taxon>
        <taxon>Actinopterygii</taxon>
        <taxon>Neopterygii</taxon>
        <taxon>Teleostei</taxon>
        <taxon>Neoteleostei</taxon>
        <taxon>Acanthomorphata</taxon>
        <taxon>Anabantaria</taxon>
        <taxon>Anabantiformes</taxon>
        <taxon>Anabantoidei</taxon>
        <taxon>Osphronemidae</taxon>
        <taxon>Betta</taxon>
    </lineage>
</organism>
<protein>
    <submittedName>
        <fullName evidence="4">MKRN2 opposite strand protein isoform X1</fullName>
    </submittedName>
</protein>
<name>A0A6P7MLW4_BETSP</name>
<dbReference type="GeneID" id="121201643"/>
<dbReference type="Pfam" id="PF22795">
    <property type="entry name" value="DUF4796_N"/>
    <property type="match status" value="1"/>
</dbReference>
<dbReference type="FunCoup" id="A0A6P7MLW4">
    <property type="interactions" value="581"/>
</dbReference>
<evidence type="ECO:0000259" key="1">
    <source>
        <dbReference type="Pfam" id="PF16044"/>
    </source>
</evidence>
<dbReference type="InParanoid" id="A0A6P7MLW4"/>
<dbReference type="Pfam" id="PF16044">
    <property type="entry name" value="DUF4796_C"/>
    <property type="match status" value="1"/>
</dbReference>
<feature type="domain" description="MKRN2 opposite strand protein-like N-terminal" evidence="2">
    <location>
        <begin position="7"/>
        <end position="35"/>
    </location>
</feature>
<keyword evidence="3" id="KW-1185">Reference proteome</keyword>
<dbReference type="InterPro" id="IPR053921">
    <property type="entry name" value="MKRN2OS-like_C"/>
</dbReference>